<organism evidence="3 4">
    <name type="scientific">Natrinema halophilum</name>
    <dbReference type="NCBI Taxonomy" id="1699371"/>
    <lineage>
        <taxon>Archaea</taxon>
        <taxon>Methanobacteriati</taxon>
        <taxon>Methanobacteriota</taxon>
        <taxon>Stenosarchaea group</taxon>
        <taxon>Halobacteria</taxon>
        <taxon>Halobacteriales</taxon>
        <taxon>Natrialbaceae</taxon>
        <taxon>Natrinema</taxon>
    </lineage>
</organism>
<dbReference type="OrthoDB" id="51558at2157"/>
<keyword evidence="2" id="KW-0812">Transmembrane</keyword>
<keyword evidence="2" id="KW-0472">Membrane</keyword>
<keyword evidence="2" id="KW-1133">Transmembrane helix</keyword>
<dbReference type="PANTHER" id="PTHR31876:SF26">
    <property type="entry name" value="PROTEIN LIKE COV 2"/>
    <property type="match status" value="1"/>
</dbReference>
<dbReference type="AlphaFoldDB" id="A0A7D5HAI9"/>
<feature type="transmembrane region" description="Helical" evidence="2">
    <location>
        <begin position="57"/>
        <end position="78"/>
    </location>
</feature>
<dbReference type="GeneID" id="56035447"/>
<dbReference type="EMBL" id="CP058601">
    <property type="protein sequence ID" value="QLG50795.1"/>
    <property type="molecule type" value="Genomic_DNA"/>
</dbReference>
<evidence type="ECO:0000256" key="1">
    <source>
        <dbReference type="SAM" id="MobiDB-lite"/>
    </source>
</evidence>
<dbReference type="RefSeq" id="WP_179263641.1">
    <property type="nucleotide sequence ID" value="NZ_CP058601.1"/>
</dbReference>
<name>A0A7D5HAI9_9EURY</name>
<evidence type="ECO:0000256" key="2">
    <source>
        <dbReference type="SAM" id="Phobius"/>
    </source>
</evidence>
<feature type="transmembrane region" description="Helical" evidence="2">
    <location>
        <begin position="12"/>
        <end position="32"/>
    </location>
</feature>
<gene>
    <name evidence="3" type="ORF">HYG82_19110</name>
</gene>
<reference evidence="3 4" key="1">
    <citation type="submission" date="2020-07" db="EMBL/GenBank/DDBJ databases">
        <authorList>
            <person name="Cui H."/>
        </authorList>
    </citation>
    <scope>NUCLEOTIDE SEQUENCE [LARGE SCALE GENOMIC DNA]</scope>
    <source>
        <strain evidence="3 4">YPL8</strain>
    </source>
</reference>
<evidence type="ECO:0000313" key="4">
    <source>
        <dbReference type="Proteomes" id="UP000509241"/>
    </source>
</evidence>
<dbReference type="KEGG" id="haly:HYG82_19110"/>
<proteinExistence type="predicted"/>
<protein>
    <submittedName>
        <fullName evidence="3">DUF502 domain-containing protein</fullName>
    </submittedName>
</protein>
<dbReference type="Pfam" id="PF04367">
    <property type="entry name" value="DUF502"/>
    <property type="match status" value="1"/>
</dbReference>
<feature type="region of interest" description="Disordered" evidence="1">
    <location>
        <begin position="198"/>
        <end position="219"/>
    </location>
</feature>
<evidence type="ECO:0000313" key="3">
    <source>
        <dbReference type="EMBL" id="QLG50795.1"/>
    </source>
</evidence>
<dbReference type="InterPro" id="IPR007462">
    <property type="entry name" value="COV1-like"/>
</dbReference>
<dbReference type="Proteomes" id="UP000509241">
    <property type="component" value="Chromosome"/>
</dbReference>
<sequence>MKLTESIKSSFVAGLILVAPLAVTLYVLRLLVSWLRQFVTPIVRAAGLAQYTGNVEAVAQILAVILIVTSIIFLGFLAKQSVGRQLFGNIGRLVNVVPLVSTIYSSVRQVADSLVERKTGYESVVLVEYPREGVYMIGLVTGESPTPVEEVAGQDVYNVFLPNSPNPTAGRLVLLPEEQVHEIDMSVRRGMRLVVTTGMGDEREPSSTTPKVVQNVPKR</sequence>
<accession>A0A7D5HAI9</accession>
<keyword evidence="4" id="KW-1185">Reference proteome</keyword>
<dbReference type="PANTHER" id="PTHR31876">
    <property type="entry name" value="COV-LIKE PROTEIN 1"/>
    <property type="match status" value="1"/>
</dbReference>